<dbReference type="PANTHER" id="PTHR35005">
    <property type="entry name" value="3-DEHYDRO-SCYLLO-INOSOSE HYDROLASE"/>
    <property type="match status" value="1"/>
</dbReference>
<keyword evidence="2" id="KW-0479">Metal-binding</keyword>
<dbReference type="InterPro" id="IPR003785">
    <property type="entry name" value="Creatininase/forma_Hydrolase"/>
</dbReference>
<sequence length="264" mass="29361">MRYMELTWEQIESLDKRDKRVVLPLGAVEQHGLHLPLGVDYFLIHALAAEVERRLPDRLLLLPPVWLGHSPHHLSFAGSLSVDHAAYAEMLVGIVRSAIGAGFVNFVLLNGHGGNQLPMQMALQELKNLYPSRDDLSICGFSYWNVAREEIGAIRESSFGGMGHACELETSLMLYLHAALVQSDRIRRDGLQPAMPSLRLDMFGGSPVSTVHNFREISETGTFGDPTTASAAKGEQFFEAIVAAVTSFLEEWPVRNIRQRILQD</sequence>
<dbReference type="InterPro" id="IPR024087">
    <property type="entry name" value="Creatininase-like_sf"/>
</dbReference>
<keyword evidence="7" id="KW-1185">Reference proteome</keyword>
<protein>
    <submittedName>
        <fullName evidence="6">Creatinine amidohydrolase</fullName>
        <ecNumber evidence="6">3.5.2.10</ecNumber>
    </submittedName>
</protein>
<evidence type="ECO:0000313" key="7">
    <source>
        <dbReference type="Proteomes" id="UP001519287"/>
    </source>
</evidence>
<dbReference type="EMBL" id="JAGGLB010000017">
    <property type="protein sequence ID" value="MBP1993209.1"/>
    <property type="molecule type" value="Genomic_DNA"/>
</dbReference>
<comment type="caution">
    <text evidence="6">The sequence shown here is derived from an EMBL/GenBank/DDBJ whole genome shotgun (WGS) entry which is preliminary data.</text>
</comment>
<name>A0ABS4J316_9BACL</name>
<comment type="cofactor">
    <cofactor evidence="1">
        <name>Zn(2+)</name>
        <dbReference type="ChEBI" id="CHEBI:29105"/>
    </cofactor>
</comment>
<accession>A0ABS4J316</accession>
<dbReference type="SUPFAM" id="SSF102215">
    <property type="entry name" value="Creatininase"/>
    <property type="match status" value="1"/>
</dbReference>
<reference evidence="6 7" key="1">
    <citation type="submission" date="2021-03" db="EMBL/GenBank/DDBJ databases">
        <title>Genomic Encyclopedia of Type Strains, Phase IV (KMG-IV): sequencing the most valuable type-strain genomes for metagenomic binning, comparative biology and taxonomic classification.</title>
        <authorList>
            <person name="Goeker M."/>
        </authorList>
    </citation>
    <scope>NUCLEOTIDE SEQUENCE [LARGE SCALE GENOMIC DNA]</scope>
    <source>
        <strain evidence="6 7">DSM 26048</strain>
    </source>
</reference>
<keyword evidence="4" id="KW-0862">Zinc</keyword>
<dbReference type="Proteomes" id="UP001519287">
    <property type="component" value="Unassembled WGS sequence"/>
</dbReference>
<organism evidence="6 7">
    <name type="scientific">Paenibacillus eucommiae</name>
    <dbReference type="NCBI Taxonomy" id="1355755"/>
    <lineage>
        <taxon>Bacteria</taxon>
        <taxon>Bacillati</taxon>
        <taxon>Bacillota</taxon>
        <taxon>Bacilli</taxon>
        <taxon>Bacillales</taxon>
        <taxon>Paenibacillaceae</taxon>
        <taxon>Paenibacillus</taxon>
    </lineage>
</organism>
<comment type="similarity">
    <text evidence="5">Belongs to the creatininase superfamily.</text>
</comment>
<dbReference type="EC" id="3.5.2.10" evidence="6"/>
<evidence type="ECO:0000313" key="6">
    <source>
        <dbReference type="EMBL" id="MBP1993209.1"/>
    </source>
</evidence>
<gene>
    <name evidence="6" type="ORF">J2Z66_004826</name>
</gene>
<proteinExistence type="inferred from homology"/>
<evidence type="ECO:0000256" key="5">
    <source>
        <dbReference type="ARBA" id="ARBA00024029"/>
    </source>
</evidence>
<keyword evidence="3 6" id="KW-0378">Hydrolase</keyword>
<dbReference type="PANTHER" id="PTHR35005:SF1">
    <property type="entry name" value="2-AMINO-5-FORMYLAMINO-6-RIBOSYLAMINOPYRIMIDIN-4(3H)-ONE 5'-MONOPHOSPHATE DEFORMYLASE"/>
    <property type="match status" value="1"/>
</dbReference>
<evidence type="ECO:0000256" key="4">
    <source>
        <dbReference type="ARBA" id="ARBA00022833"/>
    </source>
</evidence>
<evidence type="ECO:0000256" key="2">
    <source>
        <dbReference type="ARBA" id="ARBA00022723"/>
    </source>
</evidence>
<dbReference type="GO" id="GO:0047789">
    <property type="term" value="F:creatininase activity"/>
    <property type="evidence" value="ECO:0007669"/>
    <property type="project" value="UniProtKB-EC"/>
</dbReference>
<evidence type="ECO:0000256" key="3">
    <source>
        <dbReference type="ARBA" id="ARBA00022801"/>
    </source>
</evidence>
<dbReference type="RefSeq" id="WP_209974850.1">
    <property type="nucleotide sequence ID" value="NZ_JAGGLB010000017.1"/>
</dbReference>
<dbReference type="Pfam" id="PF02633">
    <property type="entry name" value="Creatininase"/>
    <property type="match status" value="1"/>
</dbReference>
<evidence type="ECO:0000256" key="1">
    <source>
        <dbReference type="ARBA" id="ARBA00001947"/>
    </source>
</evidence>
<dbReference type="Gene3D" id="3.40.50.10310">
    <property type="entry name" value="Creatininase"/>
    <property type="match status" value="1"/>
</dbReference>